<name>A0AAU0Q4P4_9MYCO</name>
<dbReference type="EMBL" id="CP138660">
    <property type="protein sequence ID" value="WPF60859.1"/>
    <property type="molecule type" value="Genomic_DNA"/>
</dbReference>
<accession>A0AAU0Q4P4</accession>
<evidence type="ECO:0000313" key="1">
    <source>
        <dbReference type="EMBL" id="WPF60859.1"/>
    </source>
</evidence>
<reference evidence="1" key="1">
    <citation type="submission" date="2023-11" db="EMBL/GenBank/DDBJ databases">
        <authorList>
            <person name="Bhowmick S.K."/>
            <person name="Gandham S."/>
            <person name="Kumar R."/>
            <person name="Praharaj M.R."/>
            <person name="Maity H.K."/>
            <person name="Sarkar U."/>
            <person name="Dey B."/>
        </authorList>
    </citation>
    <scope>NUCLEOTIDE SEQUENCE</scope>
    <source>
        <strain evidence="1">NIAB_BDWBCSHFL_1</strain>
    </source>
</reference>
<dbReference type="Pfam" id="PF12587">
    <property type="entry name" value="DUF3761"/>
    <property type="match status" value="1"/>
</dbReference>
<protein>
    <submittedName>
        <fullName evidence="1">DUF3761 domain-containing protein</fullName>
    </submittedName>
</protein>
<organism evidence="1">
    <name type="scientific">Mycobacterium orygis</name>
    <dbReference type="NCBI Taxonomy" id="1305738"/>
    <lineage>
        <taxon>Bacteria</taxon>
        <taxon>Bacillati</taxon>
        <taxon>Actinomycetota</taxon>
        <taxon>Actinomycetes</taxon>
        <taxon>Mycobacteriales</taxon>
        <taxon>Mycobacteriaceae</taxon>
        <taxon>Mycobacterium</taxon>
        <taxon>Mycobacterium tuberculosis complex</taxon>
    </lineage>
</organism>
<dbReference type="InterPro" id="IPR022236">
    <property type="entry name" value="DUF3761"/>
</dbReference>
<gene>
    <name evidence="1" type="ORF">MO_002415</name>
</gene>
<dbReference type="RefSeq" id="WP_071854221.1">
    <property type="nucleotide sequence ID" value="NZ_CP063804.1"/>
</dbReference>
<proteinExistence type="predicted"/>
<sequence>MYSVRFAGTRSRKRDDRRLAVSARRRFAVGVVAAAVGFGFVPAISPSTPTSVFACPSGYYENVDGQCIPAPRQVPPGSGAPPGATAICRDGSYSFSTHRSGTCSRHGGVLSWLA</sequence>
<dbReference type="KEGG" id="mory:MO_002415"/>
<dbReference type="GeneID" id="45427986"/>
<dbReference type="AlphaFoldDB" id="A0AAU0Q4P4"/>